<evidence type="ECO:0000313" key="2">
    <source>
        <dbReference type="Proteomes" id="UP001286313"/>
    </source>
</evidence>
<dbReference type="AlphaFoldDB" id="A0AAE1BI24"/>
<name>A0AAE1BI24_PETCI</name>
<reference evidence="1" key="1">
    <citation type="submission" date="2023-10" db="EMBL/GenBank/DDBJ databases">
        <title>Genome assemblies of two species of porcelain crab, Petrolisthes cinctipes and Petrolisthes manimaculis (Anomura: Porcellanidae).</title>
        <authorList>
            <person name="Angst P."/>
        </authorList>
    </citation>
    <scope>NUCLEOTIDE SEQUENCE</scope>
    <source>
        <strain evidence="1">PB745_01</strain>
        <tissue evidence="1">Gill</tissue>
    </source>
</reference>
<evidence type="ECO:0000313" key="1">
    <source>
        <dbReference type="EMBL" id="KAK3850074.1"/>
    </source>
</evidence>
<accession>A0AAE1BI24</accession>
<sequence length="133" mass="15284">MTLITLTTNTYHALPTLPPHQYADNTHYQHLPLTANTTTTPRRRYHSLPTPTTHCQHLPLTANTTTHCQHLPLTANTTTTPRRRYHSLPTPTTHCQHYHHPLQIQPYLIITTTPCQHYHTLPTLPHPANDTIF</sequence>
<organism evidence="1 2">
    <name type="scientific">Petrolisthes cinctipes</name>
    <name type="common">Flat porcelain crab</name>
    <dbReference type="NCBI Taxonomy" id="88211"/>
    <lineage>
        <taxon>Eukaryota</taxon>
        <taxon>Metazoa</taxon>
        <taxon>Ecdysozoa</taxon>
        <taxon>Arthropoda</taxon>
        <taxon>Crustacea</taxon>
        <taxon>Multicrustacea</taxon>
        <taxon>Malacostraca</taxon>
        <taxon>Eumalacostraca</taxon>
        <taxon>Eucarida</taxon>
        <taxon>Decapoda</taxon>
        <taxon>Pleocyemata</taxon>
        <taxon>Anomura</taxon>
        <taxon>Galatheoidea</taxon>
        <taxon>Porcellanidae</taxon>
        <taxon>Petrolisthes</taxon>
    </lineage>
</organism>
<gene>
    <name evidence="1" type="ORF">Pcinc_043193</name>
</gene>
<proteinExistence type="predicted"/>
<comment type="caution">
    <text evidence="1">The sequence shown here is derived from an EMBL/GenBank/DDBJ whole genome shotgun (WGS) entry which is preliminary data.</text>
</comment>
<dbReference type="EMBL" id="JAWQEG010008561">
    <property type="protein sequence ID" value="KAK3850074.1"/>
    <property type="molecule type" value="Genomic_DNA"/>
</dbReference>
<keyword evidence="2" id="KW-1185">Reference proteome</keyword>
<protein>
    <submittedName>
        <fullName evidence="1">Uncharacterized protein</fullName>
    </submittedName>
</protein>
<dbReference type="Proteomes" id="UP001286313">
    <property type="component" value="Unassembled WGS sequence"/>
</dbReference>